<proteinExistence type="predicted"/>
<evidence type="ECO:0000313" key="2">
    <source>
        <dbReference type="EMBL" id="KAD4179334.1"/>
    </source>
</evidence>
<name>A0A5N6MZM2_9ASTR</name>
<dbReference type="OrthoDB" id="1705129at2759"/>
<evidence type="ECO:0000256" key="1">
    <source>
        <dbReference type="SAM" id="Coils"/>
    </source>
</evidence>
<comment type="caution">
    <text evidence="2">The sequence shown here is derived from an EMBL/GenBank/DDBJ whole genome shotgun (WGS) entry which is preliminary data.</text>
</comment>
<gene>
    <name evidence="2" type="ORF">E3N88_27925</name>
</gene>
<reference evidence="2 3" key="1">
    <citation type="submission" date="2019-05" db="EMBL/GenBank/DDBJ databases">
        <title>Mikania micrantha, genome provides insights into the molecular mechanism of rapid growth.</title>
        <authorList>
            <person name="Liu B."/>
        </authorList>
    </citation>
    <scope>NUCLEOTIDE SEQUENCE [LARGE SCALE GENOMIC DNA]</scope>
    <source>
        <strain evidence="2">NLD-2019</strain>
        <tissue evidence="2">Leaf</tissue>
    </source>
</reference>
<keyword evidence="1" id="KW-0175">Coiled coil</keyword>
<dbReference type="PANTHER" id="PTHR33411">
    <property type="entry name" value="OS08G0392500 PROTEIN"/>
    <property type="match status" value="1"/>
</dbReference>
<keyword evidence="3" id="KW-1185">Reference proteome</keyword>
<dbReference type="Proteomes" id="UP000326396">
    <property type="component" value="Linkage Group LG4"/>
</dbReference>
<sequence length="229" mass="26478">MFTIIRAFLVEEQKIVKKGWNTNEWKKKSERGRNNRMSVDDEDVISRHTGGSRGYDEHRIILEKRLGKPPTFKELFLATHLVKESKKKFWDGLYDESLDEAVFCTNRSRKAYEEYATSMLEKYGEDVTQHPVGDIELWERTQGGGKFGIGSSDSKFIITGAPSSSSGSTPSYVEYQRSQEKVRDLQSQVEELHNRVEDVQQQIREEMKEEMQRQIAELMKKFGNPGNAT</sequence>
<protein>
    <recommendedName>
        <fullName evidence="4">Transposase, Ptta/En/Spm, plant</fullName>
    </recommendedName>
</protein>
<feature type="coiled-coil region" evidence="1">
    <location>
        <begin position="175"/>
        <end position="221"/>
    </location>
</feature>
<dbReference type="PANTHER" id="PTHR33411:SF33">
    <property type="entry name" value="TRANSPOSASE, PTTA_EN_SPM, PLANT-RELATED"/>
    <property type="match status" value="1"/>
</dbReference>
<dbReference type="Pfam" id="PF03004">
    <property type="entry name" value="Transposase_24"/>
    <property type="match status" value="1"/>
</dbReference>
<organism evidence="2 3">
    <name type="scientific">Mikania micrantha</name>
    <name type="common">bitter vine</name>
    <dbReference type="NCBI Taxonomy" id="192012"/>
    <lineage>
        <taxon>Eukaryota</taxon>
        <taxon>Viridiplantae</taxon>
        <taxon>Streptophyta</taxon>
        <taxon>Embryophyta</taxon>
        <taxon>Tracheophyta</taxon>
        <taxon>Spermatophyta</taxon>
        <taxon>Magnoliopsida</taxon>
        <taxon>eudicotyledons</taxon>
        <taxon>Gunneridae</taxon>
        <taxon>Pentapetalae</taxon>
        <taxon>asterids</taxon>
        <taxon>campanulids</taxon>
        <taxon>Asterales</taxon>
        <taxon>Asteraceae</taxon>
        <taxon>Asteroideae</taxon>
        <taxon>Heliantheae alliance</taxon>
        <taxon>Eupatorieae</taxon>
        <taxon>Mikania</taxon>
    </lineage>
</organism>
<evidence type="ECO:0000313" key="3">
    <source>
        <dbReference type="Proteomes" id="UP000326396"/>
    </source>
</evidence>
<evidence type="ECO:0008006" key="4">
    <source>
        <dbReference type="Google" id="ProtNLM"/>
    </source>
</evidence>
<dbReference type="EMBL" id="SZYD01000014">
    <property type="protein sequence ID" value="KAD4179334.1"/>
    <property type="molecule type" value="Genomic_DNA"/>
</dbReference>
<dbReference type="AlphaFoldDB" id="A0A5N6MZM2"/>
<accession>A0A5N6MZM2</accession>
<dbReference type="InterPro" id="IPR004252">
    <property type="entry name" value="Probable_transposase_24"/>
</dbReference>